<evidence type="ECO:0000256" key="1">
    <source>
        <dbReference type="SAM" id="MobiDB-lite"/>
    </source>
</evidence>
<evidence type="ECO:0000313" key="2">
    <source>
        <dbReference type="EMBL" id="JAG22831.1"/>
    </source>
</evidence>
<reference evidence="2" key="1">
    <citation type="journal article" date="2014" name="PLoS ONE">
        <title>Transcriptome-Based Identification of ABC Transporters in the Western Tarnished Plant Bug Lygus hesperus.</title>
        <authorList>
            <person name="Hull J.J."/>
            <person name="Chaney K."/>
            <person name="Geib S.M."/>
            <person name="Fabrick J.A."/>
            <person name="Brent C.S."/>
            <person name="Walsh D."/>
            <person name="Lavine L.C."/>
        </authorList>
    </citation>
    <scope>NUCLEOTIDE SEQUENCE</scope>
</reference>
<name>A0A0A9XT49_LYGHE</name>
<dbReference type="EMBL" id="GBHO01020773">
    <property type="protein sequence ID" value="JAG22831.1"/>
    <property type="molecule type" value="Transcribed_RNA"/>
</dbReference>
<feature type="non-terminal residue" evidence="2">
    <location>
        <position position="1"/>
    </location>
</feature>
<dbReference type="AlphaFoldDB" id="A0A0A9XT49"/>
<protein>
    <submittedName>
        <fullName evidence="2">Tripartite motif-containing protein 45</fullName>
    </submittedName>
</protein>
<feature type="region of interest" description="Disordered" evidence="1">
    <location>
        <begin position="96"/>
        <end position="120"/>
    </location>
</feature>
<proteinExistence type="predicted"/>
<organism evidence="2">
    <name type="scientific">Lygus hesperus</name>
    <name type="common">Western plant bug</name>
    <dbReference type="NCBI Taxonomy" id="30085"/>
    <lineage>
        <taxon>Eukaryota</taxon>
        <taxon>Metazoa</taxon>
        <taxon>Ecdysozoa</taxon>
        <taxon>Arthropoda</taxon>
        <taxon>Hexapoda</taxon>
        <taxon>Insecta</taxon>
        <taxon>Pterygota</taxon>
        <taxon>Neoptera</taxon>
        <taxon>Paraneoptera</taxon>
        <taxon>Hemiptera</taxon>
        <taxon>Heteroptera</taxon>
        <taxon>Panheteroptera</taxon>
        <taxon>Cimicomorpha</taxon>
        <taxon>Miridae</taxon>
        <taxon>Mirini</taxon>
        <taxon>Lygus</taxon>
    </lineage>
</organism>
<reference evidence="2" key="2">
    <citation type="submission" date="2014-07" db="EMBL/GenBank/DDBJ databases">
        <authorList>
            <person name="Hull J."/>
        </authorList>
    </citation>
    <scope>NUCLEOTIDE SEQUENCE</scope>
</reference>
<accession>A0A0A9XT49</accession>
<sequence>PNSKTLSYAPQALQIIDSLTSINVQHRKLIGATTFRFEKRWTSKSYEESMNFLRNLLRSELLQIIRRHVMTKVDGPLGKPPLTSQMHITTSELKKEGEPMATDVKPGSCDDKASSDHGDKMDKAMDVLRGKWAELETKLPAWQTKIADGMQSVQQFITSRFIK</sequence>
<gene>
    <name evidence="2" type="primary">TRIM45</name>
    <name evidence="2" type="ORF">CM83_100165</name>
</gene>
<feature type="compositionally biased region" description="Basic and acidic residues" evidence="1">
    <location>
        <begin position="108"/>
        <end position="120"/>
    </location>
</feature>